<dbReference type="HOGENOM" id="CLU_004083_5_3_1"/>
<dbReference type="GO" id="GO:0008496">
    <property type="term" value="F:mannan endo-1,6-alpha-mannosidase activity"/>
    <property type="evidence" value="ECO:0007669"/>
    <property type="project" value="UniProtKB-EC"/>
</dbReference>
<feature type="compositionally biased region" description="Low complexity" evidence="12">
    <location>
        <begin position="565"/>
        <end position="582"/>
    </location>
</feature>
<evidence type="ECO:0000256" key="13">
    <source>
        <dbReference type="SAM" id="SignalP"/>
    </source>
</evidence>
<feature type="region of interest" description="Disordered" evidence="12">
    <location>
        <begin position="808"/>
        <end position="832"/>
    </location>
</feature>
<feature type="compositionally biased region" description="Polar residues" evidence="12">
    <location>
        <begin position="702"/>
        <end position="717"/>
    </location>
</feature>
<reference evidence="15 16" key="1">
    <citation type="submission" date="2014-02" db="EMBL/GenBank/DDBJ databases">
        <title>The genome sequence of Colletotrichum fioriniae PJ7.</title>
        <authorList>
            <person name="Baroncelli R."/>
            <person name="Thon M.R."/>
        </authorList>
    </citation>
    <scope>NUCLEOTIDE SEQUENCE [LARGE SCALE GENOMIC DNA]</scope>
    <source>
        <strain evidence="15 16">PJ7</strain>
    </source>
</reference>
<feature type="region of interest" description="Disordered" evidence="12">
    <location>
        <begin position="403"/>
        <end position="424"/>
    </location>
</feature>
<evidence type="ECO:0000256" key="10">
    <source>
        <dbReference type="ARBA" id="ARBA00023242"/>
    </source>
</evidence>
<comment type="catalytic activity">
    <reaction evidence="1">
        <text>Random hydrolysis of (1-&gt;6)-alpha-D-mannosidic linkages in unbranched (1-&gt;6)-mannans.</text>
        <dbReference type="EC" id="3.2.1.101"/>
    </reaction>
</comment>
<evidence type="ECO:0000256" key="6">
    <source>
        <dbReference type="ARBA" id="ARBA00022729"/>
    </source>
</evidence>
<dbReference type="GO" id="GO:0009272">
    <property type="term" value="P:fungal-type cell wall biogenesis"/>
    <property type="evidence" value="ECO:0007669"/>
    <property type="project" value="TreeGrafter"/>
</dbReference>
<dbReference type="GO" id="GO:0008270">
    <property type="term" value="F:zinc ion binding"/>
    <property type="evidence" value="ECO:0007669"/>
    <property type="project" value="InterPro"/>
</dbReference>
<dbReference type="SUPFAM" id="SSF48208">
    <property type="entry name" value="Six-hairpin glycosidases"/>
    <property type="match status" value="1"/>
</dbReference>
<feature type="compositionally biased region" description="Basic and acidic residues" evidence="12">
    <location>
        <begin position="544"/>
        <end position="554"/>
    </location>
</feature>
<accession>A0A010RS44</accession>
<feature type="region of interest" description="Disordered" evidence="12">
    <location>
        <begin position="745"/>
        <end position="764"/>
    </location>
</feature>
<dbReference type="InterPro" id="IPR014480">
    <property type="entry name" value="Mannan-1_6-alpha_mannosidase"/>
</dbReference>
<name>A0A010RS44_9PEZI</name>
<sequence>MRPSLGLPALAMGLNMASVSAIDVTWTDEDSIKSAAGTVAYGLVKYYTGNNTGDTPGNLPDPYYWWEAGAMFGTLIDYWWLTGDDSYNTITTQAMLHQVGDDNDYMPQNQTLTEGNDDQGFWAMAAMSAAEHKYPNPPEGSPQWLALVQAVFNEYVSRWDTENCNGGVRWQIFTWNAGFDYKNSISNGCFFNVAARLARYTGNTTYSDWAEKVWTWQTDVGLLTSDHEVLDGVHFEGKCPSSTDSTKWSYNAGIFLYGAAVMYNITESDTWKTRLDGMLTDVQTAFVQNDIIYEAYCEPTAQCSQDAQSFKGYLARWLAATSQVAAHTADTITALLLSSGKKAAITCSGSPASGFKGHAGTACGFSWLNETFDGIVGVGPQMTSLQMIMYNLVGSAEAPVTATTGGNSTGDVNGGKTDDGSGSSNSLKAITTADKAGAAILTIMVSASVVAGSAFLIMLESRVTPIVSGWVKLEEPRAKQRRRIDPPPFVSLLSSGRQTVCHHRRTLSNPIPQTPIQTFASLSSPTATATANDQISLATSASLDNRRTTDKTDTMDNFSPTSQQSNPTTPANAMNANPHHSPNSPTIHDFPALSRHGATSIPPDQPVAMTASGQPALNPRSCVTCRRRKVRCDKQMPCCNCRRAVIQCIYPAPGRAPRRPRPKDPNAPPKNSSEREVELMKRLRKLEGIVEELSGQIEVESGTGSNSGRQNSSTGNSPEAFGNDLSSERAGSTASGAAVMSAFKEAVTPNRMETDPEPKRPVERQVGGMSRSFGRLVLHDKGKTSRYVSSAFWSKLNDELDELREETHALDQDTDDSDVEDTPDHSPIQDTDAATDHHAFILGYRSSDVDLRKLHPLPSQIPFMWQVYQENVEPLLKILHIPTMEKLIRDMRRNIDELTAGNEALLFSIYYAAITSMEDEEVEKNFGSKKEEMLSQYRFALEQALAKANFLNTSDMVVLQAFVMFLTLVRREDDTRFCWTLTGLAIRIAQGLGIHRDGTNFNLPPFETEMRRRLWWAICTLDLRSAEELGSDLTIIDRSFDTELPSNLNDSDIEPGMTEVPKSRLGKTDCAVSLVRYEICALSRRLHTVGSAMAGVCPKDAASSLEERERMLIEVYDRVEEKFLKHCFTDDDPLFWMAAMIARVIMAKMSLVIYQPMLFPGNGHELSNEIRDRLFISAIEIVEYNYILNTDPRCKQWRWLFQTYRQWHAIAYILMEGGRRPWSATSERGWEAVNNTMRFDRDPSEISRMADHMAVWVPLRKLSAKATKHREAEIVRLRADPEAARQLDVDDRMNPIPARLGPVPGMEIKHLQIRTRWRNLVRTDGGSSPLPPPANNVTQNQPVQQQQSVAPQGPIPQPANPTVQAPTPAPQQREPEFIDTVMMARGFNPNHIWEYIYPTAESMAADPNNTLFPPSASQPQASQSMMSSAVPSPAMSTGQGLDNDQRLKQQAIAMQSQPTVASSLGNNQPPWLWSDPFTSINNVPVDSMDVNMDNLDDFNWQNWQESIKGFEMDPDNMPQKGAW</sequence>
<dbReference type="EC" id="3.2.1.101" evidence="4"/>
<dbReference type="SUPFAM" id="SSF57701">
    <property type="entry name" value="Zn2/Cys6 DNA-binding domain"/>
    <property type="match status" value="1"/>
</dbReference>
<dbReference type="Pfam" id="PF00172">
    <property type="entry name" value="Zn_clus"/>
    <property type="match status" value="1"/>
</dbReference>
<feature type="compositionally biased region" description="Basic and acidic residues" evidence="12">
    <location>
        <begin position="752"/>
        <end position="763"/>
    </location>
</feature>
<comment type="subcellular location">
    <subcellularLocation>
        <location evidence="2">Endomembrane system</location>
    </subcellularLocation>
</comment>
<feature type="compositionally biased region" description="Polar residues" evidence="12">
    <location>
        <begin position="555"/>
        <end position="564"/>
    </location>
</feature>
<keyword evidence="9" id="KW-0325">Glycoprotein</keyword>
<feature type="region of interest" description="Disordered" evidence="12">
    <location>
        <begin position="1322"/>
        <end position="1371"/>
    </location>
</feature>
<evidence type="ECO:0000256" key="8">
    <source>
        <dbReference type="ARBA" id="ARBA00023136"/>
    </source>
</evidence>
<dbReference type="EMBL" id="JARH01000928">
    <property type="protein sequence ID" value="EXF75098.1"/>
    <property type="molecule type" value="Genomic_DNA"/>
</dbReference>
<evidence type="ECO:0000256" key="12">
    <source>
        <dbReference type="SAM" id="MobiDB-lite"/>
    </source>
</evidence>
<dbReference type="GO" id="GO:0012505">
    <property type="term" value="C:endomembrane system"/>
    <property type="evidence" value="ECO:0007669"/>
    <property type="project" value="UniProtKB-SubCell"/>
</dbReference>
<evidence type="ECO:0000256" key="2">
    <source>
        <dbReference type="ARBA" id="ARBA00004308"/>
    </source>
</evidence>
<dbReference type="FunFam" id="1.50.10.20:FF:000006">
    <property type="entry name" value="Mannan endo-1,6-alpha-mannosidase"/>
    <property type="match status" value="1"/>
</dbReference>
<evidence type="ECO:0000313" key="15">
    <source>
        <dbReference type="EMBL" id="EXF75098.1"/>
    </source>
</evidence>
<keyword evidence="16" id="KW-1185">Reference proteome</keyword>
<evidence type="ECO:0000256" key="3">
    <source>
        <dbReference type="ARBA" id="ARBA00009699"/>
    </source>
</evidence>
<dbReference type="Gene3D" id="1.50.10.20">
    <property type="match status" value="1"/>
</dbReference>
<dbReference type="GO" id="GO:0003677">
    <property type="term" value="F:DNA binding"/>
    <property type="evidence" value="ECO:0007669"/>
    <property type="project" value="InterPro"/>
</dbReference>
<keyword evidence="6 13" id="KW-0732">Signal</keyword>
<dbReference type="CDD" id="cd12148">
    <property type="entry name" value="fungal_TF_MHR"/>
    <property type="match status" value="1"/>
</dbReference>
<evidence type="ECO:0000256" key="5">
    <source>
        <dbReference type="ARBA" id="ARBA00022723"/>
    </source>
</evidence>
<dbReference type="PANTHER" id="PTHR12145:SF41">
    <property type="entry name" value="MANNAN ENDO-1,6-ALPHA-MANNOSIDASE"/>
    <property type="match status" value="1"/>
</dbReference>
<dbReference type="eggNOG" id="ENOG502SIT3">
    <property type="taxonomic scope" value="Eukaryota"/>
</dbReference>
<feature type="region of interest" description="Disordered" evidence="12">
    <location>
        <begin position="533"/>
        <end position="582"/>
    </location>
</feature>
<dbReference type="SMART" id="SM00906">
    <property type="entry name" value="Fungal_trans"/>
    <property type="match status" value="1"/>
</dbReference>
<dbReference type="GO" id="GO:0006351">
    <property type="term" value="P:DNA-templated transcription"/>
    <property type="evidence" value="ECO:0007669"/>
    <property type="project" value="InterPro"/>
</dbReference>
<dbReference type="GO" id="GO:0000981">
    <property type="term" value="F:DNA-binding transcription factor activity, RNA polymerase II-specific"/>
    <property type="evidence" value="ECO:0007669"/>
    <property type="project" value="InterPro"/>
</dbReference>
<feature type="region of interest" description="Disordered" evidence="12">
    <location>
        <begin position="695"/>
        <end position="737"/>
    </location>
</feature>
<dbReference type="CDD" id="cd00067">
    <property type="entry name" value="GAL4"/>
    <property type="match status" value="1"/>
</dbReference>
<gene>
    <name evidence="15" type="ORF">CFIO01_06708</name>
</gene>
<dbReference type="InterPro" id="IPR005198">
    <property type="entry name" value="Glyco_hydro_76"/>
</dbReference>
<evidence type="ECO:0000313" key="16">
    <source>
        <dbReference type="Proteomes" id="UP000020467"/>
    </source>
</evidence>
<comment type="caution">
    <text evidence="15">The sequence shown here is derived from an EMBL/GenBank/DDBJ whole genome shotgun (WGS) entry which is preliminary data.</text>
</comment>
<keyword evidence="5" id="KW-0479">Metal-binding</keyword>
<dbReference type="InterPro" id="IPR001138">
    <property type="entry name" value="Zn2Cys6_DnaBD"/>
</dbReference>
<evidence type="ECO:0000256" key="9">
    <source>
        <dbReference type="ARBA" id="ARBA00023180"/>
    </source>
</evidence>
<feature type="compositionally biased region" description="Acidic residues" evidence="12">
    <location>
        <begin position="812"/>
        <end position="821"/>
    </location>
</feature>
<dbReference type="PROSITE" id="PS50048">
    <property type="entry name" value="ZN2_CY6_FUNGAL_2"/>
    <property type="match status" value="1"/>
</dbReference>
<evidence type="ECO:0000259" key="14">
    <source>
        <dbReference type="PROSITE" id="PS50048"/>
    </source>
</evidence>
<evidence type="ECO:0000256" key="11">
    <source>
        <dbReference type="ARBA" id="ARBA00023295"/>
    </source>
</evidence>
<proteinExistence type="inferred from homology"/>
<keyword evidence="7" id="KW-0378">Hydrolase</keyword>
<feature type="compositionally biased region" description="Polar residues" evidence="12">
    <location>
        <begin position="533"/>
        <end position="543"/>
    </location>
</feature>
<keyword evidence="10" id="KW-0539">Nucleus</keyword>
<dbReference type="SMART" id="SM00066">
    <property type="entry name" value="GAL4"/>
    <property type="match status" value="1"/>
</dbReference>
<organism evidence="15 16">
    <name type="scientific">Colletotrichum fioriniae PJ7</name>
    <dbReference type="NCBI Taxonomy" id="1445577"/>
    <lineage>
        <taxon>Eukaryota</taxon>
        <taxon>Fungi</taxon>
        <taxon>Dikarya</taxon>
        <taxon>Ascomycota</taxon>
        <taxon>Pezizomycotina</taxon>
        <taxon>Sordariomycetes</taxon>
        <taxon>Hypocreomycetidae</taxon>
        <taxon>Glomerellales</taxon>
        <taxon>Glomerellaceae</taxon>
        <taxon>Colletotrichum</taxon>
        <taxon>Colletotrichum acutatum species complex</taxon>
    </lineage>
</organism>
<keyword evidence="11" id="KW-0326">Glycosidase</keyword>
<dbReference type="Pfam" id="PF03663">
    <property type="entry name" value="Glyco_hydro_76"/>
    <property type="match status" value="1"/>
</dbReference>
<feature type="chain" id="PRO_5001456581" description="mannan endo-1,6-alpha-mannosidase" evidence="13">
    <location>
        <begin position="22"/>
        <end position="1523"/>
    </location>
</feature>
<keyword evidence="8" id="KW-0472">Membrane</keyword>
<dbReference type="PROSITE" id="PS00463">
    <property type="entry name" value="ZN2_CY6_FUNGAL_1"/>
    <property type="match status" value="1"/>
</dbReference>
<dbReference type="InterPro" id="IPR007219">
    <property type="entry name" value="XnlR_reg_dom"/>
</dbReference>
<dbReference type="OrthoDB" id="3989227at2759"/>
<evidence type="ECO:0000256" key="7">
    <source>
        <dbReference type="ARBA" id="ARBA00022801"/>
    </source>
</evidence>
<feature type="compositionally biased region" description="Low complexity" evidence="12">
    <location>
        <begin position="1335"/>
        <end position="1352"/>
    </location>
</feature>
<protein>
    <recommendedName>
        <fullName evidence="4">mannan endo-1,6-alpha-mannosidase</fullName>
        <ecNumber evidence="4">3.2.1.101</ecNumber>
    </recommendedName>
</protein>
<feature type="compositionally biased region" description="Low complexity" evidence="12">
    <location>
        <begin position="1360"/>
        <end position="1371"/>
    </location>
</feature>
<dbReference type="Pfam" id="PF04082">
    <property type="entry name" value="Fungal_trans"/>
    <property type="match status" value="1"/>
</dbReference>
<dbReference type="Proteomes" id="UP000020467">
    <property type="component" value="Unassembled WGS sequence"/>
</dbReference>
<feature type="signal peptide" evidence="13">
    <location>
        <begin position="1"/>
        <end position="21"/>
    </location>
</feature>
<evidence type="ECO:0000256" key="4">
    <source>
        <dbReference type="ARBA" id="ARBA00012350"/>
    </source>
</evidence>
<dbReference type="GO" id="GO:0016052">
    <property type="term" value="P:carbohydrate catabolic process"/>
    <property type="evidence" value="ECO:0007669"/>
    <property type="project" value="InterPro"/>
</dbReference>
<evidence type="ECO:0000256" key="1">
    <source>
        <dbReference type="ARBA" id="ARBA00001452"/>
    </source>
</evidence>
<feature type="domain" description="Zn(2)-C6 fungal-type" evidence="14">
    <location>
        <begin position="621"/>
        <end position="650"/>
    </location>
</feature>
<dbReference type="KEGG" id="cfj:CFIO01_06708"/>
<dbReference type="PANTHER" id="PTHR12145">
    <property type="entry name" value="MANNAN ENDO-1,6-ALPHA-MANNOSIDASE DCW1"/>
    <property type="match status" value="1"/>
</dbReference>
<dbReference type="Gene3D" id="4.10.240.10">
    <property type="entry name" value="Zn(2)-C6 fungal-type DNA-binding domain"/>
    <property type="match status" value="1"/>
</dbReference>
<dbReference type="InterPro" id="IPR008928">
    <property type="entry name" value="6-hairpin_glycosidase_sf"/>
</dbReference>
<feature type="region of interest" description="Disordered" evidence="12">
    <location>
        <begin position="652"/>
        <end position="677"/>
    </location>
</feature>
<comment type="similarity">
    <text evidence="3">Belongs to the glycosyl hydrolase 76 family.</text>
</comment>
<dbReference type="InterPro" id="IPR036864">
    <property type="entry name" value="Zn2-C6_fun-type_DNA-bd_sf"/>
</dbReference>